<evidence type="ECO:0000256" key="1">
    <source>
        <dbReference type="ARBA" id="ARBA00006174"/>
    </source>
</evidence>
<dbReference type="InterPro" id="IPR045337">
    <property type="entry name" value="MmgE_PrpD_C"/>
</dbReference>
<dbReference type="Gene3D" id="1.10.4100.10">
    <property type="entry name" value="2-methylcitrate dehydratase PrpD"/>
    <property type="match status" value="1"/>
</dbReference>
<dbReference type="Proteomes" id="UP000254863">
    <property type="component" value="Unassembled WGS sequence"/>
</dbReference>
<dbReference type="SUPFAM" id="SSF103378">
    <property type="entry name" value="2-methylcitrate dehydratase PrpD"/>
    <property type="match status" value="1"/>
</dbReference>
<dbReference type="EMBL" id="UGMS01000003">
    <property type="protein sequence ID" value="STW78608.1"/>
    <property type="molecule type" value="Genomic_DNA"/>
</dbReference>
<feature type="domain" description="MmgE/PrpD N-terminal" evidence="2">
    <location>
        <begin position="61"/>
        <end position="217"/>
    </location>
</feature>
<gene>
    <name evidence="5" type="ORF">NCTC11685_05914</name>
    <name evidence="4" type="ORF">NCTC11694_06850</name>
</gene>
<dbReference type="InterPro" id="IPR042183">
    <property type="entry name" value="MmgE/PrpD_sf_1"/>
</dbReference>
<dbReference type="Pfam" id="PF03972">
    <property type="entry name" value="MmgE_PrpD_N"/>
    <property type="match status" value="1"/>
</dbReference>
<organism evidence="4 7">
    <name type="scientific">Klebsiella michiganensis</name>
    <dbReference type="NCBI Taxonomy" id="1134687"/>
    <lineage>
        <taxon>Bacteria</taxon>
        <taxon>Pseudomonadati</taxon>
        <taxon>Pseudomonadota</taxon>
        <taxon>Gammaproteobacteria</taxon>
        <taxon>Enterobacterales</taxon>
        <taxon>Enterobacteriaceae</taxon>
        <taxon>Klebsiella/Raoultella group</taxon>
        <taxon>Klebsiella</taxon>
    </lineage>
</organism>
<dbReference type="PANTHER" id="PTHR16943">
    <property type="entry name" value="2-METHYLCITRATE DEHYDRATASE-RELATED"/>
    <property type="match status" value="1"/>
</dbReference>
<dbReference type="InterPro" id="IPR036148">
    <property type="entry name" value="MmgE/PrpD_sf"/>
</dbReference>
<dbReference type="Proteomes" id="UP000255050">
    <property type="component" value="Unassembled WGS sequence"/>
</dbReference>
<name>A0A7H4MVY4_9ENTR</name>
<evidence type="ECO:0000313" key="5">
    <source>
        <dbReference type="EMBL" id="STW78608.1"/>
    </source>
</evidence>
<evidence type="ECO:0000313" key="7">
    <source>
        <dbReference type="Proteomes" id="UP000255050"/>
    </source>
</evidence>
<evidence type="ECO:0000313" key="6">
    <source>
        <dbReference type="Proteomes" id="UP000254863"/>
    </source>
</evidence>
<protein>
    <submittedName>
        <fullName evidence="4">MmgE/PrpD family protein</fullName>
    </submittedName>
</protein>
<reference evidence="6 7" key="1">
    <citation type="submission" date="2018-06" db="EMBL/GenBank/DDBJ databases">
        <authorList>
            <consortium name="Pathogen Informatics"/>
            <person name="Doyle S."/>
        </authorList>
    </citation>
    <scope>NUCLEOTIDE SEQUENCE [LARGE SCALE GENOMIC DNA]</scope>
    <source>
        <strain evidence="5 6">NCTC11685</strain>
        <strain evidence="4 7">NCTC11694</strain>
    </source>
</reference>
<dbReference type="GO" id="GO:0016829">
    <property type="term" value="F:lyase activity"/>
    <property type="evidence" value="ECO:0007669"/>
    <property type="project" value="InterPro"/>
</dbReference>
<accession>A0A7H4MVY4</accession>
<sequence>MTLTQSLAKLIVSSSPTPAAHEAAREGLLDFLAVTLPVLRGDLPDAGLNSLHQVYRAGDRATHALLLGYAGHALDFDDFHPDFRGHPGVVILPALLALASQRPDISGGQFLDAYVTGVEMAGRLGLAAGFQHYKLGFHNTATLGTIAASAACARLVDATERQTALILGLAATQSAGLRAQFGSDVKPLHAGLAAQTAVIATQLTLAGFHGQADNVLDSFLSAYCAGQQQPEKLISDWGAPWRIVSPGLEFKPYPTCGGTHSAADAARTIRYDWLQTGQGTDALIGAIERIEVSFPPGGDIAASVRKPATGVEARFSLEYVIAACLLRGDLRLEDFTPQAVEADIAALAERVSRCPDFSAPPDELNPAARFHQVTVFLRDGTLLQRRFTRQQSLAIPFDLPAKLRTCLPDFTDAQRTEIVALSRLESRDSLPRLAEMLFGKRVKE</sequence>
<dbReference type="AlphaFoldDB" id="A0A7H4MVY4"/>
<evidence type="ECO:0000313" key="4">
    <source>
        <dbReference type="EMBL" id="STT07247.1"/>
    </source>
</evidence>
<comment type="similarity">
    <text evidence="1">Belongs to the PrpD family.</text>
</comment>
<dbReference type="EMBL" id="UGJR01000006">
    <property type="protein sequence ID" value="STT07247.1"/>
    <property type="molecule type" value="Genomic_DNA"/>
</dbReference>
<dbReference type="InterPro" id="IPR045336">
    <property type="entry name" value="MmgE_PrpD_N"/>
</dbReference>
<dbReference type="InterPro" id="IPR005656">
    <property type="entry name" value="MmgE_PrpD"/>
</dbReference>
<dbReference type="RefSeq" id="WP_064375752.1">
    <property type="nucleotide sequence ID" value="NZ_CABGLD010000001.1"/>
</dbReference>
<dbReference type="Pfam" id="PF19305">
    <property type="entry name" value="MmgE_PrpD_C"/>
    <property type="match status" value="1"/>
</dbReference>
<proteinExistence type="inferred from homology"/>
<evidence type="ECO:0000259" key="2">
    <source>
        <dbReference type="Pfam" id="PF03972"/>
    </source>
</evidence>
<dbReference type="PANTHER" id="PTHR16943:SF8">
    <property type="entry name" value="2-METHYLCITRATE DEHYDRATASE"/>
    <property type="match status" value="1"/>
</dbReference>
<dbReference type="InterPro" id="IPR042188">
    <property type="entry name" value="MmgE/PrpD_sf_2"/>
</dbReference>
<feature type="domain" description="MmgE/PrpD C-terminal" evidence="3">
    <location>
        <begin position="253"/>
        <end position="415"/>
    </location>
</feature>
<dbReference type="Gene3D" id="3.30.1330.120">
    <property type="entry name" value="2-methylcitrate dehydratase PrpD"/>
    <property type="match status" value="1"/>
</dbReference>
<comment type="caution">
    <text evidence="4">The sequence shown here is derived from an EMBL/GenBank/DDBJ whole genome shotgun (WGS) entry which is preliminary data.</text>
</comment>
<evidence type="ECO:0000259" key="3">
    <source>
        <dbReference type="Pfam" id="PF19305"/>
    </source>
</evidence>